<evidence type="ECO:0000313" key="4">
    <source>
        <dbReference type="Proteomes" id="UP000033451"/>
    </source>
</evidence>
<dbReference type="SUPFAM" id="SSF110849">
    <property type="entry name" value="ParB/Sulfiredoxin"/>
    <property type="match status" value="1"/>
</dbReference>
<dbReference type="GO" id="GO:0005694">
    <property type="term" value="C:chromosome"/>
    <property type="evidence" value="ECO:0007669"/>
    <property type="project" value="TreeGrafter"/>
</dbReference>
<dbReference type="Gene3D" id="3.90.1530.30">
    <property type="match status" value="1"/>
</dbReference>
<dbReference type="GO" id="GO:0007059">
    <property type="term" value="P:chromosome segregation"/>
    <property type="evidence" value="ECO:0007669"/>
    <property type="project" value="TreeGrafter"/>
</dbReference>
<dbReference type="Proteomes" id="UP000033451">
    <property type="component" value="Unassembled WGS sequence"/>
</dbReference>
<dbReference type="OrthoDB" id="3176965at2"/>
<name>A0A0F0LTG4_9MICO</name>
<dbReference type="InterPro" id="IPR003115">
    <property type="entry name" value="ParB_N"/>
</dbReference>
<dbReference type="EMBL" id="JYIY01000074">
    <property type="protein sequence ID" value="KJL36428.1"/>
    <property type="molecule type" value="Genomic_DNA"/>
</dbReference>
<dbReference type="InterPro" id="IPR036086">
    <property type="entry name" value="ParB/Sulfiredoxin_sf"/>
</dbReference>
<evidence type="ECO:0000313" key="3">
    <source>
        <dbReference type="EMBL" id="KJL36428.1"/>
    </source>
</evidence>
<dbReference type="InterPro" id="IPR050336">
    <property type="entry name" value="Chromosome_partition/occlusion"/>
</dbReference>
<evidence type="ECO:0000256" key="1">
    <source>
        <dbReference type="SAM" id="MobiDB-lite"/>
    </source>
</evidence>
<organism evidence="3 4">
    <name type="scientific">Microbacterium ginsengisoli</name>
    <dbReference type="NCBI Taxonomy" id="400772"/>
    <lineage>
        <taxon>Bacteria</taxon>
        <taxon>Bacillati</taxon>
        <taxon>Actinomycetota</taxon>
        <taxon>Actinomycetes</taxon>
        <taxon>Micrococcales</taxon>
        <taxon>Microbacteriaceae</taxon>
        <taxon>Microbacterium</taxon>
    </lineage>
</organism>
<dbReference type="PANTHER" id="PTHR33375:SF1">
    <property type="entry name" value="CHROMOSOME-PARTITIONING PROTEIN PARB-RELATED"/>
    <property type="match status" value="1"/>
</dbReference>
<sequence>MSEQPVGSVQVERTVASIRVGNRHRAELGDIDVLAASIKRDGLLQPITVTPDGFLVCGARRLAALKMLGIKTVNVWVRSGLSDRLGQLLAEQDDNVLHKPLTALEAAALYRELKAIMSEEAALREQSTQFQKGHAPGEHGGGHLPPPPGQAGKTREQAAAMIPGGASYRTYDKIGYVEQVATDRKYPEHVRVAAQAALDQIQDGGPVDPEYTRVRALATSMTEQARAARDAELHQMAEEAVARVQAEAKAKKKEQARKTRPVSPVEEGITLLGVRAFVLTWTDLDSWWIKYDLTRLATDLTDEQADAFYTVVEGTVTFAEDLRTARTATRSAAEDVALAPLR</sequence>
<dbReference type="Pfam" id="PF02195">
    <property type="entry name" value="ParB_N"/>
    <property type="match status" value="1"/>
</dbReference>
<keyword evidence="4" id="KW-1185">Reference proteome</keyword>
<dbReference type="RefSeq" id="WP_045247686.1">
    <property type="nucleotide sequence ID" value="NZ_JYIY01000074.1"/>
</dbReference>
<dbReference type="PANTHER" id="PTHR33375">
    <property type="entry name" value="CHROMOSOME-PARTITIONING PROTEIN PARB-RELATED"/>
    <property type="match status" value="1"/>
</dbReference>
<feature type="region of interest" description="Disordered" evidence="1">
    <location>
        <begin position="124"/>
        <end position="153"/>
    </location>
</feature>
<feature type="domain" description="ParB-like N-terminal" evidence="2">
    <location>
        <begin position="11"/>
        <end position="95"/>
    </location>
</feature>
<dbReference type="AlphaFoldDB" id="A0A0F0LTG4"/>
<comment type="caution">
    <text evidence="3">The sequence shown here is derived from an EMBL/GenBank/DDBJ whole genome shotgun (WGS) entry which is preliminary data.</text>
</comment>
<reference evidence="3 4" key="1">
    <citation type="submission" date="2015-02" db="EMBL/GenBank/DDBJ databases">
        <title>Draft genome sequences of ten Microbacterium spp. with emphasis on heavy metal contaminated environments.</title>
        <authorList>
            <person name="Corretto E."/>
        </authorList>
    </citation>
    <scope>NUCLEOTIDE SEQUENCE [LARGE SCALE GENOMIC DNA]</scope>
    <source>
        <strain evidence="3 4">DSM 18659</strain>
    </source>
</reference>
<dbReference type="STRING" id="400772.RR49_01764"/>
<protein>
    <submittedName>
        <fullName evidence="3">ParB-like nuclease domain protein</fullName>
    </submittedName>
</protein>
<accession>A0A0F0LTG4</accession>
<gene>
    <name evidence="3" type="ORF">RR49_01764</name>
</gene>
<dbReference type="PATRIC" id="fig|400772.4.peg.1782"/>
<proteinExistence type="predicted"/>
<evidence type="ECO:0000259" key="2">
    <source>
        <dbReference type="SMART" id="SM00470"/>
    </source>
</evidence>
<dbReference type="SMART" id="SM00470">
    <property type="entry name" value="ParB"/>
    <property type="match status" value="1"/>
</dbReference>